<evidence type="ECO:0000313" key="3">
    <source>
        <dbReference type="Proteomes" id="UP001476798"/>
    </source>
</evidence>
<gene>
    <name evidence="2" type="ORF">GOODEAATRI_009397</name>
</gene>
<proteinExistence type="predicted"/>
<sequence>MTTPKNTFCFACATLCLSSLSIWKTHLCPVKCNSPSCSKTTLKHDATTPVLHSRDGVLRPASPLSLPKYIDSHHGQTLQIQLIRKQYIYAKIKKVVPLFSCKW</sequence>
<organism evidence="2 3">
    <name type="scientific">Goodea atripinnis</name>
    <dbReference type="NCBI Taxonomy" id="208336"/>
    <lineage>
        <taxon>Eukaryota</taxon>
        <taxon>Metazoa</taxon>
        <taxon>Chordata</taxon>
        <taxon>Craniata</taxon>
        <taxon>Vertebrata</taxon>
        <taxon>Euteleostomi</taxon>
        <taxon>Actinopterygii</taxon>
        <taxon>Neopterygii</taxon>
        <taxon>Teleostei</taxon>
        <taxon>Neoteleostei</taxon>
        <taxon>Acanthomorphata</taxon>
        <taxon>Ovalentaria</taxon>
        <taxon>Atherinomorphae</taxon>
        <taxon>Cyprinodontiformes</taxon>
        <taxon>Goodeidae</taxon>
        <taxon>Goodea</taxon>
    </lineage>
</organism>
<dbReference type="Proteomes" id="UP001476798">
    <property type="component" value="Unassembled WGS sequence"/>
</dbReference>
<keyword evidence="3" id="KW-1185">Reference proteome</keyword>
<protein>
    <recommendedName>
        <fullName evidence="4">Secreted protein</fullName>
    </recommendedName>
</protein>
<keyword evidence="1" id="KW-0732">Signal</keyword>
<evidence type="ECO:0000256" key="1">
    <source>
        <dbReference type="SAM" id="SignalP"/>
    </source>
</evidence>
<evidence type="ECO:0000313" key="2">
    <source>
        <dbReference type="EMBL" id="MEQ2177990.1"/>
    </source>
</evidence>
<feature type="signal peptide" evidence="1">
    <location>
        <begin position="1"/>
        <end position="27"/>
    </location>
</feature>
<feature type="chain" id="PRO_5046120998" description="Secreted protein" evidence="1">
    <location>
        <begin position="28"/>
        <end position="103"/>
    </location>
</feature>
<comment type="caution">
    <text evidence="2">The sequence shown here is derived from an EMBL/GenBank/DDBJ whole genome shotgun (WGS) entry which is preliminary data.</text>
</comment>
<evidence type="ECO:0008006" key="4">
    <source>
        <dbReference type="Google" id="ProtNLM"/>
    </source>
</evidence>
<reference evidence="2 3" key="1">
    <citation type="submission" date="2021-06" db="EMBL/GenBank/DDBJ databases">
        <authorList>
            <person name="Palmer J.M."/>
        </authorList>
    </citation>
    <scope>NUCLEOTIDE SEQUENCE [LARGE SCALE GENOMIC DNA]</scope>
    <source>
        <strain evidence="2 3">GA_2019</strain>
        <tissue evidence="2">Muscle</tissue>
    </source>
</reference>
<accession>A0ABV0P317</accession>
<dbReference type="EMBL" id="JAHRIO010060494">
    <property type="protein sequence ID" value="MEQ2177990.1"/>
    <property type="molecule type" value="Genomic_DNA"/>
</dbReference>
<name>A0ABV0P317_9TELE</name>